<protein>
    <submittedName>
        <fullName evidence="1">Uncharacterized protein</fullName>
    </submittedName>
</protein>
<comment type="caution">
    <text evidence="1">The sequence shown here is derived from an EMBL/GenBank/DDBJ whole genome shotgun (WGS) entry which is preliminary data.</text>
</comment>
<proteinExistence type="predicted"/>
<evidence type="ECO:0000313" key="1">
    <source>
        <dbReference type="EMBL" id="MED6285859.1"/>
    </source>
</evidence>
<organism evidence="1 2">
    <name type="scientific">Characodon lateralis</name>
    <dbReference type="NCBI Taxonomy" id="208331"/>
    <lineage>
        <taxon>Eukaryota</taxon>
        <taxon>Metazoa</taxon>
        <taxon>Chordata</taxon>
        <taxon>Craniata</taxon>
        <taxon>Vertebrata</taxon>
        <taxon>Euteleostomi</taxon>
        <taxon>Actinopterygii</taxon>
        <taxon>Neopterygii</taxon>
        <taxon>Teleostei</taxon>
        <taxon>Neoteleostei</taxon>
        <taxon>Acanthomorphata</taxon>
        <taxon>Ovalentaria</taxon>
        <taxon>Atherinomorphae</taxon>
        <taxon>Cyprinodontiformes</taxon>
        <taxon>Goodeidae</taxon>
        <taxon>Characodon</taxon>
    </lineage>
</organism>
<accession>A0ABU7EFA1</accession>
<evidence type="ECO:0000313" key="2">
    <source>
        <dbReference type="Proteomes" id="UP001352852"/>
    </source>
</evidence>
<gene>
    <name evidence="1" type="ORF">CHARACLAT_033507</name>
</gene>
<dbReference type="Proteomes" id="UP001352852">
    <property type="component" value="Unassembled WGS sequence"/>
</dbReference>
<name>A0ABU7EFA1_9TELE</name>
<keyword evidence="2" id="KW-1185">Reference proteome</keyword>
<dbReference type="EMBL" id="JAHUTJ010056524">
    <property type="protein sequence ID" value="MED6285859.1"/>
    <property type="molecule type" value="Genomic_DNA"/>
</dbReference>
<sequence>MLHRMMNKSNTVIALESSGAGFLLQLSYPLCGLVAQFLPKKTSPQHDAATTILDSWDDDTKVMNSSVPVFLHKWHLHLRRKTLFWFYQSRKFGFSRQPLRCLLVKIKQTVIFLLLRSGFHPATEP</sequence>
<reference evidence="1 2" key="1">
    <citation type="submission" date="2021-06" db="EMBL/GenBank/DDBJ databases">
        <authorList>
            <person name="Palmer J.M."/>
        </authorList>
    </citation>
    <scope>NUCLEOTIDE SEQUENCE [LARGE SCALE GENOMIC DNA]</scope>
    <source>
        <strain evidence="1 2">CL_MEX2019</strain>
        <tissue evidence="1">Muscle</tissue>
    </source>
</reference>